<accession>A0A9W9JY22</accession>
<comment type="caution">
    <text evidence="3">The sequence shown here is derived from an EMBL/GenBank/DDBJ whole genome shotgun (WGS) entry which is preliminary data.</text>
</comment>
<comment type="similarity">
    <text evidence="1">Belongs to the PP2C family.</text>
</comment>
<dbReference type="OrthoDB" id="60843at2759"/>
<feature type="domain" description="PPM-type phosphatase" evidence="2">
    <location>
        <begin position="118"/>
        <end position="452"/>
    </location>
</feature>
<organism evidence="3 4">
    <name type="scientific">Penicillium argentinense</name>
    <dbReference type="NCBI Taxonomy" id="1131581"/>
    <lineage>
        <taxon>Eukaryota</taxon>
        <taxon>Fungi</taxon>
        <taxon>Dikarya</taxon>
        <taxon>Ascomycota</taxon>
        <taxon>Pezizomycotina</taxon>
        <taxon>Eurotiomycetes</taxon>
        <taxon>Eurotiomycetidae</taxon>
        <taxon>Eurotiales</taxon>
        <taxon>Aspergillaceae</taxon>
        <taxon>Penicillium</taxon>
    </lineage>
</organism>
<dbReference type="PANTHER" id="PTHR12320">
    <property type="entry name" value="PROTEIN PHOSPHATASE 2C"/>
    <property type="match status" value="1"/>
</dbReference>
<reference evidence="3" key="1">
    <citation type="submission" date="2022-11" db="EMBL/GenBank/DDBJ databases">
        <authorList>
            <person name="Petersen C."/>
        </authorList>
    </citation>
    <scope>NUCLEOTIDE SEQUENCE</scope>
    <source>
        <strain evidence="3">IBT 30761</strain>
    </source>
</reference>
<dbReference type="GO" id="GO:0046872">
    <property type="term" value="F:metal ion binding"/>
    <property type="evidence" value="ECO:0007669"/>
    <property type="project" value="UniProtKB-UniRule"/>
</dbReference>
<dbReference type="Gene3D" id="3.60.40.10">
    <property type="entry name" value="PPM-type phosphatase domain"/>
    <property type="match status" value="1"/>
</dbReference>
<comment type="catalytic activity">
    <reaction evidence="1">
        <text>O-phospho-L-seryl-[protein] + H2O = L-seryl-[protein] + phosphate</text>
        <dbReference type="Rhea" id="RHEA:20629"/>
        <dbReference type="Rhea" id="RHEA-COMP:9863"/>
        <dbReference type="Rhea" id="RHEA-COMP:11604"/>
        <dbReference type="ChEBI" id="CHEBI:15377"/>
        <dbReference type="ChEBI" id="CHEBI:29999"/>
        <dbReference type="ChEBI" id="CHEBI:43474"/>
        <dbReference type="ChEBI" id="CHEBI:83421"/>
        <dbReference type="EC" id="3.1.3.16"/>
    </reaction>
</comment>
<dbReference type="GeneID" id="81361921"/>
<dbReference type="InterPro" id="IPR001932">
    <property type="entry name" value="PPM-type_phosphatase-like_dom"/>
</dbReference>
<comment type="cofactor">
    <cofactor evidence="1">
        <name>Mn(2+)</name>
        <dbReference type="ChEBI" id="CHEBI:29035"/>
    </cofactor>
</comment>
<keyword evidence="1" id="KW-0904">Protein phosphatase</keyword>
<protein>
    <recommendedName>
        <fullName evidence="1">Protein phosphatase</fullName>
        <ecNumber evidence="1">3.1.3.16</ecNumber>
    </recommendedName>
</protein>
<dbReference type="SUPFAM" id="SSF81606">
    <property type="entry name" value="PP2C-like"/>
    <property type="match status" value="1"/>
</dbReference>
<dbReference type="SMART" id="SM00332">
    <property type="entry name" value="PP2Cc"/>
    <property type="match status" value="1"/>
</dbReference>
<evidence type="ECO:0000313" key="4">
    <source>
        <dbReference type="Proteomes" id="UP001149074"/>
    </source>
</evidence>
<comment type="catalytic activity">
    <reaction evidence="1">
        <text>O-phospho-L-threonyl-[protein] + H2O = L-threonyl-[protein] + phosphate</text>
        <dbReference type="Rhea" id="RHEA:47004"/>
        <dbReference type="Rhea" id="RHEA-COMP:11060"/>
        <dbReference type="Rhea" id="RHEA-COMP:11605"/>
        <dbReference type="ChEBI" id="CHEBI:15377"/>
        <dbReference type="ChEBI" id="CHEBI:30013"/>
        <dbReference type="ChEBI" id="CHEBI:43474"/>
        <dbReference type="ChEBI" id="CHEBI:61977"/>
        <dbReference type="EC" id="3.1.3.16"/>
    </reaction>
</comment>
<proteinExistence type="inferred from homology"/>
<dbReference type="PROSITE" id="PS51746">
    <property type="entry name" value="PPM_2"/>
    <property type="match status" value="1"/>
</dbReference>
<dbReference type="AlphaFoldDB" id="A0A9W9JY22"/>
<name>A0A9W9JY22_9EURO</name>
<sequence length="459" mass="48804">MLAPVPRRACSSTCSLQILQTGVRLASTNTGTFTTKFCTRSASVWTSRASHYIYTPISGRKFFHSTASCANKPSSPAAAATTSEPRISYRVAVSSSGKGRRFHPLKNAYNFDPTLSDVIGVSKDKSPVARRKARPDSGEDAFFVSRIGSTATGHLPSSSRDSEPVAFAVADGVGGWTESRVDPADFSHGLCGYMAQTALSWHEPADKLRPKSLLQAGYDQVVADPSVKAGGSTASVGIALPNGKVELANLGDSGSVLLRLAAVHTYSTPQTHGFNTPYQLSIIPPRMRAQASVFGGAFLEDFPRDAAVTNVQMQHGDVLMLATDGVFDNLNNQDILKLVTSRMIMAGAWTAPDNGAVGVSENLGALTMPGGLASAFPPQSPSAPNAEEIQRLEETLTLQSLVAASISGEAKLASVDFRRDGPFAKEAQRYYPGDYYRGGKVDDICTLILVAVDENLKEH</sequence>
<dbReference type="Proteomes" id="UP001149074">
    <property type="component" value="Unassembled WGS sequence"/>
</dbReference>
<keyword evidence="1" id="KW-0464">Manganese</keyword>
<evidence type="ECO:0000259" key="2">
    <source>
        <dbReference type="PROSITE" id="PS51746"/>
    </source>
</evidence>
<dbReference type="FunFam" id="3.60.40.10:FF:000123">
    <property type="entry name" value="Protein phosphatase 2C homolog 7, mitochondrial"/>
    <property type="match status" value="1"/>
</dbReference>
<gene>
    <name evidence="3" type="ORF">N7532_010451</name>
</gene>
<reference evidence="3" key="2">
    <citation type="journal article" date="2023" name="IMA Fungus">
        <title>Comparative genomic study of the Penicillium genus elucidates a diverse pangenome and 15 lateral gene transfer events.</title>
        <authorList>
            <person name="Petersen C."/>
            <person name="Sorensen T."/>
            <person name="Nielsen M.R."/>
            <person name="Sondergaard T.E."/>
            <person name="Sorensen J.L."/>
            <person name="Fitzpatrick D.A."/>
            <person name="Frisvad J.C."/>
            <person name="Nielsen K.L."/>
        </authorList>
    </citation>
    <scope>NUCLEOTIDE SEQUENCE</scope>
    <source>
        <strain evidence="3">IBT 30761</strain>
    </source>
</reference>
<keyword evidence="4" id="KW-1185">Reference proteome</keyword>
<dbReference type="EMBL" id="JAPQKI010000010">
    <property type="protein sequence ID" value="KAJ5085680.1"/>
    <property type="molecule type" value="Genomic_DNA"/>
</dbReference>
<dbReference type="InterPro" id="IPR036457">
    <property type="entry name" value="PPM-type-like_dom_sf"/>
</dbReference>
<dbReference type="InterPro" id="IPR039123">
    <property type="entry name" value="PPTC7"/>
</dbReference>
<keyword evidence="1" id="KW-0479">Metal-binding</keyword>
<comment type="cofactor">
    <cofactor evidence="1">
        <name>Mg(2+)</name>
        <dbReference type="ChEBI" id="CHEBI:18420"/>
    </cofactor>
</comment>
<dbReference type="EC" id="3.1.3.16" evidence="1"/>
<evidence type="ECO:0000313" key="3">
    <source>
        <dbReference type="EMBL" id="KAJ5085680.1"/>
    </source>
</evidence>
<evidence type="ECO:0000256" key="1">
    <source>
        <dbReference type="RuleBase" id="RU366020"/>
    </source>
</evidence>
<dbReference type="RefSeq" id="XP_056470358.1">
    <property type="nucleotide sequence ID" value="XM_056622942.1"/>
</dbReference>
<keyword evidence="1" id="KW-0378">Hydrolase</keyword>
<dbReference type="PANTHER" id="PTHR12320:SF1">
    <property type="entry name" value="PROTEIN PHOSPHATASE PTC7 HOMOLOG"/>
    <property type="match status" value="1"/>
</dbReference>
<dbReference type="GO" id="GO:0004722">
    <property type="term" value="F:protein serine/threonine phosphatase activity"/>
    <property type="evidence" value="ECO:0007669"/>
    <property type="project" value="UniProtKB-EC"/>
</dbReference>
<keyword evidence="1" id="KW-0460">Magnesium</keyword>